<accession>A0A0M9GL78</accession>
<gene>
    <name evidence="2" type="ORF">SU32_14155</name>
</gene>
<sequence length="261" mass="28126">MRGRFPIIPGQVCGLGIMVLAIGVSGNATAQSEDLFKEAERAGNHMSADRSETQALQIAAGEMFDLSADNDAGLTLKMENLSGTLLTFPAVEETEEAGEIRYYFQAPPVPGKYEIHDRNNGVAATIEVVAPVAKLLAPTEVDLCDKQFPVRFKGPKSRFDRLEITPANASASPHNGYKQPSVIKTLNAESSSTVFLDVPEEAGAYRVGYFTQSSMAIYRPIAEQEITVTADRACKANTAGSDKPEFNPSNPLLKVLSGEQQ</sequence>
<dbReference type="Proteomes" id="UP000038011">
    <property type="component" value="Unassembled WGS sequence"/>
</dbReference>
<keyword evidence="3" id="KW-1185">Reference proteome</keyword>
<protein>
    <submittedName>
        <fullName evidence="2">Uncharacterized protein</fullName>
    </submittedName>
</protein>
<comment type="caution">
    <text evidence="2">The sequence shown here is derived from an EMBL/GenBank/DDBJ whole genome shotgun (WGS) entry which is preliminary data.</text>
</comment>
<dbReference type="EMBL" id="JXMU01000024">
    <property type="protein sequence ID" value="KPB00343.1"/>
    <property type="molecule type" value="Genomic_DNA"/>
</dbReference>
<name>A0A0M9GL78_9HYPH</name>
<proteinExistence type="predicted"/>
<reference evidence="2 3" key="1">
    <citation type="submission" date="2015-01" db="EMBL/GenBank/DDBJ databases">
        <title>Ahrensia donghaiensis sp. nov., a novel dimethylsulphoniopropionate-cleavage bacterium isolated from seawater and emended descriptions of the genus Ahrensia and Ahrensia kielensis.</title>
        <authorList>
            <person name="Liu J."/>
        </authorList>
    </citation>
    <scope>NUCLEOTIDE SEQUENCE [LARGE SCALE GENOMIC DNA]</scope>
    <source>
        <strain evidence="2 3">LZD062</strain>
    </source>
</reference>
<feature type="region of interest" description="Disordered" evidence="1">
    <location>
        <begin position="237"/>
        <end position="261"/>
    </location>
</feature>
<organism evidence="2 3">
    <name type="scientific">Ahrensia marina</name>
    <dbReference type="NCBI Taxonomy" id="1514904"/>
    <lineage>
        <taxon>Bacteria</taxon>
        <taxon>Pseudomonadati</taxon>
        <taxon>Pseudomonadota</taxon>
        <taxon>Alphaproteobacteria</taxon>
        <taxon>Hyphomicrobiales</taxon>
        <taxon>Ahrensiaceae</taxon>
        <taxon>Ahrensia</taxon>
    </lineage>
</organism>
<dbReference type="AlphaFoldDB" id="A0A0M9GL78"/>
<dbReference type="PATRIC" id="fig|1514904.3.peg.1968"/>
<evidence type="ECO:0000313" key="3">
    <source>
        <dbReference type="Proteomes" id="UP000038011"/>
    </source>
</evidence>
<evidence type="ECO:0000256" key="1">
    <source>
        <dbReference type="SAM" id="MobiDB-lite"/>
    </source>
</evidence>
<evidence type="ECO:0000313" key="2">
    <source>
        <dbReference type="EMBL" id="KPB00343.1"/>
    </source>
</evidence>